<feature type="region of interest" description="Disordered" evidence="2">
    <location>
        <begin position="223"/>
        <end position="242"/>
    </location>
</feature>
<dbReference type="InterPro" id="IPR004564">
    <property type="entry name" value="OM_lipoprot_carrier_LolA-like"/>
</dbReference>
<dbReference type="EMBL" id="DTGT01000326">
    <property type="protein sequence ID" value="HGH61642.1"/>
    <property type="molecule type" value="Genomic_DNA"/>
</dbReference>
<gene>
    <name evidence="4" type="ORF">ENV54_10130</name>
</gene>
<dbReference type="InterPro" id="IPR029046">
    <property type="entry name" value="LolA/LolB/LppX"/>
</dbReference>
<protein>
    <submittedName>
        <fullName evidence="4">Outer membrane lipoprotein carrier protein LolA</fullName>
    </submittedName>
</protein>
<dbReference type="PANTHER" id="PTHR35869">
    <property type="entry name" value="OUTER-MEMBRANE LIPOPROTEIN CARRIER PROTEIN"/>
    <property type="match status" value="1"/>
</dbReference>
<keyword evidence="4" id="KW-0449">Lipoprotein</keyword>
<dbReference type="SUPFAM" id="SSF89392">
    <property type="entry name" value="Prokaryotic lipoproteins and lipoprotein localization factors"/>
    <property type="match status" value="1"/>
</dbReference>
<evidence type="ECO:0000313" key="4">
    <source>
        <dbReference type="EMBL" id="HGH61642.1"/>
    </source>
</evidence>
<evidence type="ECO:0000256" key="2">
    <source>
        <dbReference type="SAM" id="MobiDB-lite"/>
    </source>
</evidence>
<keyword evidence="1 3" id="KW-0732">Signal</keyword>
<dbReference type="CDD" id="cd16325">
    <property type="entry name" value="LolA"/>
    <property type="match status" value="1"/>
</dbReference>
<evidence type="ECO:0000256" key="3">
    <source>
        <dbReference type="SAM" id="SignalP"/>
    </source>
</evidence>
<dbReference type="Pfam" id="PF03548">
    <property type="entry name" value="LolA"/>
    <property type="match status" value="1"/>
</dbReference>
<comment type="caution">
    <text evidence="4">The sequence shown here is derived from an EMBL/GenBank/DDBJ whole genome shotgun (WGS) entry which is preliminary data.</text>
</comment>
<sequence>MRRSKNKKYAISKSLGLSFALWAAICVAPTLCLAQSSGLSLSDVVARMRNVYSKQCCFKASFDQLTVNVSMDMRDKFQGTMYVRRPSSIALDVETPEKQKVVVQGKSYAVFFPQDGSVVRGDVPPEMNVEQFFGFFADIAGIDRHFDMNFPEKAVDTVENLIFLELTDKKTEQPTYRILLGIDVKAFTVRRAVIYDALGNYNRFDLSNVTFLSSLPDSQFSINAPASHGNRGKQPNELSEKD</sequence>
<accession>A0A7C4ASY5</accession>
<proteinExistence type="predicted"/>
<dbReference type="PANTHER" id="PTHR35869:SF1">
    <property type="entry name" value="OUTER-MEMBRANE LIPOPROTEIN CARRIER PROTEIN"/>
    <property type="match status" value="1"/>
</dbReference>
<dbReference type="Gene3D" id="2.50.20.10">
    <property type="entry name" value="Lipoprotein localisation LolA/LolB/LppX"/>
    <property type="match status" value="1"/>
</dbReference>
<organism evidence="4">
    <name type="scientific">Desulfomonile tiedjei</name>
    <dbReference type="NCBI Taxonomy" id="2358"/>
    <lineage>
        <taxon>Bacteria</taxon>
        <taxon>Pseudomonadati</taxon>
        <taxon>Thermodesulfobacteriota</taxon>
        <taxon>Desulfomonilia</taxon>
        <taxon>Desulfomonilales</taxon>
        <taxon>Desulfomonilaceae</taxon>
        <taxon>Desulfomonile</taxon>
    </lineage>
</organism>
<name>A0A7C4ASY5_9BACT</name>
<feature type="chain" id="PRO_5028040399" evidence="3">
    <location>
        <begin position="24"/>
        <end position="242"/>
    </location>
</feature>
<feature type="signal peptide" evidence="3">
    <location>
        <begin position="1"/>
        <end position="23"/>
    </location>
</feature>
<dbReference type="AlphaFoldDB" id="A0A7C4ASY5"/>
<evidence type="ECO:0000256" key="1">
    <source>
        <dbReference type="ARBA" id="ARBA00022729"/>
    </source>
</evidence>
<reference evidence="4" key="1">
    <citation type="journal article" date="2020" name="mSystems">
        <title>Genome- and Community-Level Interaction Insights into Carbon Utilization and Element Cycling Functions of Hydrothermarchaeota in Hydrothermal Sediment.</title>
        <authorList>
            <person name="Zhou Z."/>
            <person name="Liu Y."/>
            <person name="Xu W."/>
            <person name="Pan J."/>
            <person name="Luo Z.H."/>
            <person name="Li M."/>
        </authorList>
    </citation>
    <scope>NUCLEOTIDE SEQUENCE [LARGE SCALE GENOMIC DNA]</scope>
    <source>
        <strain evidence="4">SpSt-769</strain>
    </source>
</reference>